<dbReference type="PANTHER" id="PTHR18868:SF51">
    <property type="entry name" value="PROTEASE DO-LIKE 14"/>
    <property type="match status" value="1"/>
</dbReference>
<dbReference type="Gene3D" id="2.40.10.120">
    <property type="match status" value="1"/>
</dbReference>
<dbReference type="Proteomes" id="UP001497457">
    <property type="component" value="Chromosome 26rd"/>
</dbReference>
<dbReference type="AlphaFoldDB" id="A0ABC9BIM4"/>
<dbReference type="EMBL" id="OZ075136">
    <property type="protein sequence ID" value="CAL5002139.1"/>
    <property type="molecule type" value="Genomic_DNA"/>
</dbReference>
<evidence type="ECO:0000313" key="1">
    <source>
        <dbReference type="EMBL" id="CAL5002139.1"/>
    </source>
</evidence>
<proteinExistence type="predicted"/>
<protein>
    <submittedName>
        <fullName evidence="1">Uncharacterized protein</fullName>
    </submittedName>
</protein>
<gene>
    <name evidence="1" type="ORF">URODEC1_LOCUS65811</name>
</gene>
<accession>A0ABC9BIM4</accession>
<keyword evidence="2" id="KW-1185">Reference proteome</keyword>
<dbReference type="Pfam" id="PF13365">
    <property type="entry name" value="Trypsin_2"/>
    <property type="match status" value="1"/>
</dbReference>
<dbReference type="PANTHER" id="PTHR18868">
    <property type="entry name" value="OS07G0665300 PROTEIN-RELATED"/>
    <property type="match status" value="1"/>
</dbReference>
<sequence length="587" mass="65498">MILSTLCIPSSEYNLSLILFEKGVTSNQQVVASLLLFALWKLVLRLTVTQMLRLGKMLSNKRSADDLTRSLCSGEDFKLDNLANLCGSVVSIALSNGQKVLFKSSGIAVECQSCFTKFVTPANLVIALRAAEKAYSNVKIEVRDGRCVSIGFLEECDLDHIIAVVKVPHALDVYCIPLNHEVELMPHCRDVVALGRDIFGNVMAASGTCTDSRGSEDSEYLMFSTCELSEEVMQGSALFHLNGSFVGMNLFSDMERPIFMPRNIIIEHLWHLRTLQENRVFLDLVKPFRDTKIRIGQRYFHPKGGMKASTFEETFGDAYPSGVWGEFRNGVPSNIRENVVALASFNGESKFFECTGFFIDHIDKCSTILTSASLVRNPDGTDEIVEGLKIEVLLPNKDHIEGKLEHYSLHYNVALVSVMNYSVSFPASLKHDKVEYCTKVAAVGRRFESGVLVAASGKHTWWSGSWGCASLHYTTCKIAKVGSGGPLVDVNGNFVGMNFYNPKMGTPFLRCDVLCGILNYFKTKETKYWDIVLSQETDIVRDGEEPSDFWISPEPSYMDEEELENERAALDNSEIYGYVCGKFVVRK</sequence>
<reference evidence="1" key="1">
    <citation type="submission" date="2024-10" db="EMBL/GenBank/DDBJ databases">
        <authorList>
            <person name="Ryan C."/>
        </authorList>
    </citation>
    <scope>NUCLEOTIDE SEQUENCE [LARGE SCALE GENOMIC DNA]</scope>
</reference>
<evidence type="ECO:0000313" key="2">
    <source>
        <dbReference type="Proteomes" id="UP001497457"/>
    </source>
</evidence>
<dbReference type="SUPFAM" id="SSF50494">
    <property type="entry name" value="Trypsin-like serine proteases"/>
    <property type="match status" value="2"/>
</dbReference>
<dbReference type="InterPro" id="IPR009003">
    <property type="entry name" value="Peptidase_S1_PA"/>
</dbReference>
<name>A0ABC9BIM4_9POAL</name>
<organism evidence="1 2">
    <name type="scientific">Urochloa decumbens</name>
    <dbReference type="NCBI Taxonomy" id="240449"/>
    <lineage>
        <taxon>Eukaryota</taxon>
        <taxon>Viridiplantae</taxon>
        <taxon>Streptophyta</taxon>
        <taxon>Embryophyta</taxon>
        <taxon>Tracheophyta</taxon>
        <taxon>Spermatophyta</taxon>
        <taxon>Magnoliopsida</taxon>
        <taxon>Liliopsida</taxon>
        <taxon>Poales</taxon>
        <taxon>Poaceae</taxon>
        <taxon>PACMAD clade</taxon>
        <taxon>Panicoideae</taxon>
        <taxon>Panicodae</taxon>
        <taxon>Paniceae</taxon>
        <taxon>Melinidinae</taxon>
        <taxon>Urochloa</taxon>
    </lineage>
</organism>